<dbReference type="Gene3D" id="1.50.10.20">
    <property type="match status" value="1"/>
</dbReference>
<keyword evidence="2" id="KW-1133">Transmembrane helix</keyword>
<dbReference type="RefSeq" id="WP_205257556.1">
    <property type="nucleotide sequence ID" value="NZ_BAAAPV010000003.1"/>
</dbReference>
<dbReference type="SUPFAM" id="SSF48239">
    <property type="entry name" value="Terpenoid cyclases/Protein prenyltransferases"/>
    <property type="match status" value="1"/>
</dbReference>
<dbReference type="Proteomes" id="UP000663801">
    <property type="component" value="Unassembled WGS sequence"/>
</dbReference>
<evidence type="ECO:0000256" key="2">
    <source>
        <dbReference type="SAM" id="Phobius"/>
    </source>
</evidence>
<feature type="transmembrane region" description="Helical" evidence="2">
    <location>
        <begin position="675"/>
        <end position="695"/>
    </location>
</feature>
<dbReference type="EMBL" id="JAERWL010000010">
    <property type="protein sequence ID" value="MBM9477456.1"/>
    <property type="molecule type" value="Genomic_DNA"/>
</dbReference>
<keyword evidence="2" id="KW-0812">Transmembrane</keyword>
<organism evidence="4 5">
    <name type="scientific">Nakamurella flavida</name>
    <dbReference type="NCBI Taxonomy" id="363630"/>
    <lineage>
        <taxon>Bacteria</taxon>
        <taxon>Bacillati</taxon>
        <taxon>Actinomycetota</taxon>
        <taxon>Actinomycetes</taxon>
        <taxon>Nakamurellales</taxon>
        <taxon>Nakamurellaceae</taxon>
        <taxon>Nakamurella</taxon>
    </lineage>
</organism>
<accession>A0A938YGW3</accession>
<evidence type="ECO:0000313" key="4">
    <source>
        <dbReference type="EMBL" id="MBM9477456.1"/>
    </source>
</evidence>
<dbReference type="AlphaFoldDB" id="A0A938YGW3"/>
<evidence type="ECO:0008006" key="6">
    <source>
        <dbReference type="Google" id="ProtNLM"/>
    </source>
</evidence>
<evidence type="ECO:0000256" key="3">
    <source>
        <dbReference type="SAM" id="SignalP"/>
    </source>
</evidence>
<keyword evidence="2" id="KW-0472">Membrane</keyword>
<keyword evidence="5" id="KW-1185">Reference proteome</keyword>
<feature type="signal peptide" evidence="3">
    <location>
        <begin position="1"/>
        <end position="34"/>
    </location>
</feature>
<evidence type="ECO:0000313" key="5">
    <source>
        <dbReference type="Proteomes" id="UP000663801"/>
    </source>
</evidence>
<name>A0A938YGW3_9ACTN</name>
<protein>
    <recommendedName>
        <fullName evidence="6">LPXTG cell wall anchor domain-containing protein</fullName>
    </recommendedName>
</protein>
<dbReference type="InterPro" id="IPR008930">
    <property type="entry name" value="Terpenoid_cyclase/PrenylTrfase"/>
</dbReference>
<keyword evidence="3" id="KW-0732">Signal</keyword>
<reference evidence="4" key="1">
    <citation type="submission" date="2021-01" db="EMBL/GenBank/DDBJ databases">
        <title>KCTC 19127 draft genome.</title>
        <authorList>
            <person name="An D."/>
        </authorList>
    </citation>
    <scope>NUCLEOTIDE SEQUENCE</scope>
    <source>
        <strain evidence="4">KCTC 19127</strain>
    </source>
</reference>
<feature type="region of interest" description="Disordered" evidence="1">
    <location>
        <begin position="173"/>
        <end position="273"/>
    </location>
</feature>
<feature type="compositionally biased region" description="Low complexity" evidence="1">
    <location>
        <begin position="177"/>
        <end position="271"/>
    </location>
</feature>
<sequence length="705" mass="68799">MPVPSVGAPRLRHRLASAAAVLALAAGGSVVGLAVAPSAAAAAPAAVTGQACAPGTGVTVVVDFAPATDSASIGCAPGAQTSIGAAAAAAGFVLEPAGFVTTIDGVTAPSTGYWSFWLSTAGGTLPGTPTAEWNAAQYGTVSPGLPVDTALGFIVDPDFNDADSPEPRITVPELLGAAVPSTEPTTTEPTTTEPTTPPTETTPTTATSTGDPSTSDTSTSTSTSDASTTATTPPTTGVTTEPTPPTTTATTSPTTTDPSSTDPSSTDPSTPVAGARDLILFPAAYGPSEGERTRAAAQWLAGQVVADGGLLGDDYGLTADAIIGLSAAGVGPDAIGAATIALAGSGEAYIGAPAASATKAGAIAKTALALEIAGVDPTAFPTPAGDRDLLAELRAALDATGQFGPNDFPLVHSLAVLALLRTDAGVPADAVDWLIAAQCADPASPNVGGYGFDATAPCDAVDADSTAIAVQAVAAATETIEGPVAAGLAWLAANQQADGGWTAGFGGSNTNSTGLAVQALGTVTEPGLDGAEFIAANQVACPSLDAGAFTEADLGAIAYDPQAAADGLEFGIDEVSADQWKRATAQAVLGLGVPTLDSITAEGAEELPASSCTDPNPVVPPVDPPQPVNPPAPAPVNPVVPITTPTKASATKTVIAVSPLPNRPLAETGVSSSTLPLAGVGAAIIVLGGGLLLLGRRHGRGRHQS</sequence>
<evidence type="ECO:0000256" key="1">
    <source>
        <dbReference type="SAM" id="MobiDB-lite"/>
    </source>
</evidence>
<gene>
    <name evidence="4" type="ORF">JL107_13485</name>
</gene>
<proteinExistence type="predicted"/>
<comment type="caution">
    <text evidence="4">The sequence shown here is derived from an EMBL/GenBank/DDBJ whole genome shotgun (WGS) entry which is preliminary data.</text>
</comment>
<feature type="chain" id="PRO_5039577842" description="LPXTG cell wall anchor domain-containing protein" evidence="3">
    <location>
        <begin position="35"/>
        <end position="705"/>
    </location>
</feature>
<feature type="region of interest" description="Disordered" evidence="1">
    <location>
        <begin position="605"/>
        <end position="624"/>
    </location>
</feature>